<dbReference type="SUPFAM" id="SSF50978">
    <property type="entry name" value="WD40 repeat-like"/>
    <property type="match status" value="1"/>
</dbReference>
<reference evidence="2 3" key="1">
    <citation type="submission" date="2020-04" db="EMBL/GenBank/DDBJ databases">
        <title>Perkinsus chesapeaki whole genome sequence.</title>
        <authorList>
            <person name="Bogema D.R."/>
        </authorList>
    </citation>
    <scope>NUCLEOTIDE SEQUENCE [LARGE SCALE GENOMIC DNA]</scope>
    <source>
        <strain evidence="2">ATCC PRA-425</strain>
    </source>
</reference>
<evidence type="ECO:0000313" key="3">
    <source>
        <dbReference type="Proteomes" id="UP000591131"/>
    </source>
</evidence>
<dbReference type="SMART" id="SM00320">
    <property type="entry name" value="WD40"/>
    <property type="match status" value="4"/>
</dbReference>
<dbReference type="EMBL" id="JAAPAO010000029">
    <property type="protein sequence ID" value="KAF4676749.1"/>
    <property type="molecule type" value="Genomic_DNA"/>
</dbReference>
<dbReference type="InterPro" id="IPR036322">
    <property type="entry name" value="WD40_repeat_dom_sf"/>
</dbReference>
<evidence type="ECO:0000256" key="1">
    <source>
        <dbReference type="SAM" id="MobiDB-lite"/>
    </source>
</evidence>
<feature type="region of interest" description="Disordered" evidence="1">
    <location>
        <begin position="266"/>
        <end position="291"/>
    </location>
</feature>
<dbReference type="PANTHER" id="PTHR19855:SF11">
    <property type="entry name" value="RIBOSOME BIOGENESIS PROTEIN WDR12"/>
    <property type="match status" value="1"/>
</dbReference>
<organism evidence="2 3">
    <name type="scientific">Perkinsus chesapeaki</name>
    <name type="common">Clam parasite</name>
    <name type="synonym">Perkinsus andrewsi</name>
    <dbReference type="NCBI Taxonomy" id="330153"/>
    <lineage>
        <taxon>Eukaryota</taxon>
        <taxon>Sar</taxon>
        <taxon>Alveolata</taxon>
        <taxon>Perkinsozoa</taxon>
        <taxon>Perkinsea</taxon>
        <taxon>Perkinsida</taxon>
        <taxon>Perkinsidae</taxon>
        <taxon>Perkinsus</taxon>
    </lineage>
</organism>
<dbReference type="Gene3D" id="2.130.10.10">
    <property type="entry name" value="YVTN repeat-like/Quinoprotein amine dehydrogenase"/>
    <property type="match status" value="1"/>
</dbReference>
<gene>
    <name evidence="2" type="ORF">FOL47_005170</name>
</gene>
<dbReference type="InterPro" id="IPR001680">
    <property type="entry name" value="WD40_rpt"/>
</dbReference>
<proteinExistence type="predicted"/>
<comment type="caution">
    <text evidence="2">The sequence shown here is derived from an EMBL/GenBank/DDBJ whole genome shotgun (WGS) entry which is preliminary data.</text>
</comment>
<dbReference type="OrthoDB" id="674604at2759"/>
<dbReference type="AlphaFoldDB" id="A0A7J6MYP3"/>
<evidence type="ECO:0000313" key="2">
    <source>
        <dbReference type="EMBL" id="KAF4676749.1"/>
    </source>
</evidence>
<dbReference type="InterPro" id="IPR015943">
    <property type="entry name" value="WD40/YVTN_repeat-like_dom_sf"/>
</dbReference>
<accession>A0A7J6MYP3</accession>
<dbReference type="GO" id="GO:0005634">
    <property type="term" value="C:nucleus"/>
    <property type="evidence" value="ECO:0007669"/>
    <property type="project" value="TreeGrafter"/>
</dbReference>
<feature type="region of interest" description="Disordered" evidence="1">
    <location>
        <begin position="223"/>
        <end position="248"/>
    </location>
</feature>
<sequence length="461" mass="50860">MAYHYHKARQVGLSTAFPVSYRNNLLNALTSGHRPEQELLVTNDAISAIAVNPFTQDLLAVACRRGAVFLHRLHEDLPEEPVRLREDTSSLRRNFMGFACIKFLASHVACGARDRSVEVYDCTTEQARKVKRFQTVSETSAFAVCPAFSSPLVAAGLEQGGLEIFDIRRRSSVGEPFLGMEGSCTGLQFIDEYHIVGGSRRGEVLLWDIRLVHKTPLLEFGRSQPMSGMTPLAGGGVKGPRGTKRPSVDQHEEAVWRYVINHERQGRTRPQVVSSGQSDGKRPKKRIGRNLRAEGRVNEPARPLRFYSPVSLGVKLMSGKYRPITFSPGRTLIGGGLQTSVKRRHGKSSQLGRVHDILPPVSWDSGVVYVMADLGIHRYNATDGSKLSFTRFPHVGHSVACVLDGLNSIAIANRDGMSIWSEDGMDRRCRVQGHIYVMSGLAWSSRLGTILSCGAEGTVNR</sequence>
<dbReference type="Proteomes" id="UP000591131">
    <property type="component" value="Unassembled WGS sequence"/>
</dbReference>
<dbReference type="PANTHER" id="PTHR19855">
    <property type="entry name" value="WD40 REPEAT PROTEIN 12, 37"/>
    <property type="match status" value="1"/>
</dbReference>
<keyword evidence="3" id="KW-1185">Reference proteome</keyword>
<protein>
    <submittedName>
        <fullName evidence="2">Uncharacterized protein</fullName>
    </submittedName>
</protein>
<name>A0A7J6MYP3_PERCH</name>